<reference evidence="4" key="2">
    <citation type="submission" date="2025-08" db="UniProtKB">
        <authorList>
            <consortium name="Ensembl"/>
        </authorList>
    </citation>
    <scope>IDENTIFICATION</scope>
</reference>
<keyword evidence="3" id="KW-0813">Transport</keyword>
<dbReference type="InterPro" id="IPR000648">
    <property type="entry name" value="Oxysterol-bd"/>
</dbReference>
<keyword evidence="5" id="KW-1185">Reference proteome</keyword>
<evidence type="ECO:0000256" key="2">
    <source>
        <dbReference type="RuleBase" id="RU003844"/>
    </source>
</evidence>
<dbReference type="InterPro" id="IPR037239">
    <property type="entry name" value="OSBP_sf"/>
</dbReference>
<evidence type="ECO:0000313" key="4">
    <source>
        <dbReference type="Ensembl" id="ENSNFUP00015022700.1"/>
    </source>
</evidence>
<dbReference type="Proteomes" id="UP000694548">
    <property type="component" value="Chromosome sgr14"/>
</dbReference>
<dbReference type="PROSITE" id="PS01013">
    <property type="entry name" value="OSBP"/>
    <property type="match status" value="1"/>
</dbReference>
<dbReference type="PANTHER" id="PTHR10972:SF153">
    <property type="entry name" value="OXYSTEROL-BINDING PROTEIN-RELATED PROTEIN 2"/>
    <property type="match status" value="1"/>
</dbReference>
<comment type="similarity">
    <text evidence="2">Belongs to the OSBP family.</text>
</comment>
<dbReference type="GO" id="GO:0097038">
    <property type="term" value="C:perinuclear endoplasmic reticulum"/>
    <property type="evidence" value="ECO:0007669"/>
    <property type="project" value="TreeGrafter"/>
</dbReference>
<proteinExistence type="inferred from homology"/>
<dbReference type="GO" id="GO:0015485">
    <property type="term" value="F:cholesterol binding"/>
    <property type="evidence" value="ECO:0007669"/>
    <property type="project" value="TreeGrafter"/>
</dbReference>
<dbReference type="GeneTree" id="ENSGT00940000158762"/>
<dbReference type="AlphaFoldDB" id="A0A8C6LNX8"/>
<dbReference type="GO" id="GO:0005886">
    <property type="term" value="C:plasma membrane"/>
    <property type="evidence" value="ECO:0007669"/>
    <property type="project" value="TreeGrafter"/>
</dbReference>
<reference evidence="4" key="1">
    <citation type="submission" date="2014-08" db="EMBL/GenBank/DDBJ databases">
        <authorList>
            <person name="Senf B."/>
            <person name="Petzold A."/>
            <person name="Downie B.R."/>
            <person name="Koch P."/>
            <person name="Platzer M."/>
        </authorList>
    </citation>
    <scope>NUCLEOTIDE SEQUENCE [LARGE SCALE GENOMIC DNA]</scope>
    <source>
        <strain evidence="4">GRZ</strain>
    </source>
</reference>
<dbReference type="Gene3D" id="2.40.160.120">
    <property type="match status" value="1"/>
</dbReference>
<keyword evidence="1" id="KW-0446">Lipid-binding</keyword>
<dbReference type="InterPro" id="IPR018494">
    <property type="entry name" value="Oxysterol-bd_CS"/>
</dbReference>
<evidence type="ECO:0000256" key="1">
    <source>
        <dbReference type="ARBA" id="ARBA00023121"/>
    </source>
</evidence>
<dbReference type="FunFam" id="2.40.160.120:FF:000005">
    <property type="entry name" value="Oxysterol-binding protein"/>
    <property type="match status" value="1"/>
</dbReference>
<dbReference type="GO" id="GO:0006869">
    <property type="term" value="P:lipid transport"/>
    <property type="evidence" value="ECO:0007669"/>
    <property type="project" value="UniProtKB-KW"/>
</dbReference>
<organism evidence="4 5">
    <name type="scientific">Nothobranchius furzeri</name>
    <name type="common">Turquoise killifish</name>
    <dbReference type="NCBI Taxonomy" id="105023"/>
    <lineage>
        <taxon>Eukaryota</taxon>
        <taxon>Metazoa</taxon>
        <taxon>Chordata</taxon>
        <taxon>Craniata</taxon>
        <taxon>Vertebrata</taxon>
        <taxon>Euteleostomi</taxon>
        <taxon>Actinopterygii</taxon>
        <taxon>Neopterygii</taxon>
        <taxon>Teleostei</taxon>
        <taxon>Neoteleostei</taxon>
        <taxon>Acanthomorphata</taxon>
        <taxon>Ovalentaria</taxon>
        <taxon>Atherinomorphae</taxon>
        <taxon>Cyprinodontiformes</taxon>
        <taxon>Nothobranchiidae</taxon>
        <taxon>Nothobranchius</taxon>
    </lineage>
</organism>
<dbReference type="PANTHER" id="PTHR10972">
    <property type="entry name" value="OXYSTEROL-BINDING PROTEIN-RELATED"/>
    <property type="match status" value="1"/>
</dbReference>
<evidence type="ECO:0000313" key="5">
    <source>
        <dbReference type="Proteomes" id="UP000694548"/>
    </source>
</evidence>
<name>A0A8C6LNX8_NOTFU</name>
<gene>
    <name evidence="4" type="primary">OSBPL2</name>
</gene>
<accession>A0A8C6LNX8</accession>
<protein>
    <recommendedName>
        <fullName evidence="3">Oxysterol-binding protein</fullName>
    </recommendedName>
</protein>
<dbReference type="Ensembl" id="ENSNFUT00015023740.1">
    <property type="protein sequence ID" value="ENSNFUP00015022700.1"/>
    <property type="gene ID" value="ENSNFUG00015010702.1"/>
</dbReference>
<dbReference type="Pfam" id="PF01237">
    <property type="entry name" value="Oxysterol_BP"/>
    <property type="match status" value="1"/>
</dbReference>
<sequence>MNSEEEFFDAETGLESDDSWEVSFKDALVFDSKQVADGSTQENGVKSLPAEMISRNNFSVWSILKKCIGMELSKIAMPVVFNEPLSFLQRISEYMEHTHLIHKACSLSDSIERMQVVAAFAVSAVASQWERTGKPFNPLLGETFELTREDEGYRLISEQVSHHPPVSAFHVESLKQEFEFHGSIYPKLKFWGKSVEAEPKGTMTLELLKHKEAYTWVNPMCCVHNIILGKLWIEQYGAVEITNHSTGDTCVLNFKPCGMFGKDLHKVEGYIQDKSKKKQRVIYGKWTECIYGVDPKLYETYKKTANDSKKLKQVRSKNSSLHLNLNLPPLLAKRYAMMWFSLGTNPHSGAEDWLYAGGYFDRNYADCPDIY</sequence>
<dbReference type="GO" id="GO:0005829">
    <property type="term" value="C:cytosol"/>
    <property type="evidence" value="ECO:0007669"/>
    <property type="project" value="TreeGrafter"/>
</dbReference>
<reference evidence="4" key="3">
    <citation type="submission" date="2025-09" db="UniProtKB">
        <authorList>
            <consortium name="Ensembl"/>
        </authorList>
    </citation>
    <scope>IDENTIFICATION</scope>
</reference>
<evidence type="ECO:0000256" key="3">
    <source>
        <dbReference type="RuleBase" id="RU003845"/>
    </source>
</evidence>
<dbReference type="SUPFAM" id="SSF144000">
    <property type="entry name" value="Oxysterol-binding protein-like"/>
    <property type="match status" value="1"/>
</dbReference>
<keyword evidence="3" id="KW-0445">Lipid transport</keyword>